<gene>
    <name evidence="2" type="primary">60</name>
    <name evidence="2" type="ORF">SEA_BOLT007_60</name>
</gene>
<keyword evidence="3" id="KW-1185">Reference proteome</keyword>
<evidence type="ECO:0000313" key="2">
    <source>
        <dbReference type="EMBL" id="WBF79028.1"/>
    </source>
</evidence>
<name>A0AA49E5H9_9CAUD</name>
<feature type="compositionally biased region" description="Basic and acidic residues" evidence="1">
    <location>
        <begin position="81"/>
        <end position="91"/>
    </location>
</feature>
<protein>
    <submittedName>
        <fullName evidence="2">Uncharacterized protein</fullName>
    </submittedName>
</protein>
<dbReference type="EMBL" id="OP985600">
    <property type="protein sequence ID" value="WBF79028.1"/>
    <property type="molecule type" value="Genomic_DNA"/>
</dbReference>
<dbReference type="Proteomes" id="UP001212175">
    <property type="component" value="Segment"/>
</dbReference>
<evidence type="ECO:0000256" key="1">
    <source>
        <dbReference type="SAM" id="MobiDB-lite"/>
    </source>
</evidence>
<feature type="region of interest" description="Disordered" evidence="1">
    <location>
        <begin position="81"/>
        <end position="118"/>
    </location>
</feature>
<organism evidence="2 3">
    <name type="scientific">Arthrobacter phage Bolt007</name>
    <dbReference type="NCBI Taxonomy" id="3017297"/>
    <lineage>
        <taxon>Viruses</taxon>
        <taxon>Duplodnaviria</taxon>
        <taxon>Heunggongvirae</taxon>
        <taxon>Uroviricota</taxon>
        <taxon>Caudoviricetes</taxon>
        <taxon>Berryhillviridae</taxon>
        <taxon>Lilmacvirus</taxon>
        <taxon>Lilmacvirus bolt007</taxon>
    </lineage>
</organism>
<evidence type="ECO:0000313" key="3">
    <source>
        <dbReference type="Proteomes" id="UP001212175"/>
    </source>
</evidence>
<reference evidence="2 3" key="1">
    <citation type="submission" date="2022-12" db="EMBL/GenBank/DDBJ databases">
        <authorList>
            <person name="Batteikh M."/>
            <person name="Krug K."/>
            <person name="Kamarzar M."/>
            <person name="Huq N."/>
            <person name="Esparza P.D."/>
            <person name="Ma Y."/>
            <person name="Wang J.Y."/>
            <person name="Fleming H.S."/>
            <person name="Wright N.E."/>
            <person name="Melkote A."/>
            <person name="Senthilvelan J."/>
            <person name="Rajiv S."/>
            <person name="Paek B.H."/>
            <person name="Gonzalez C."/>
            <person name="Abuwarda M."/>
            <person name="Niazmandi K."/>
            <person name="Whang A."/>
            <person name="Magaling J.T.M."/>
            <person name="Seeman S."/>
            <person name="Chai A.E."/>
            <person name="Zorawik M."/>
            <person name="Kasemsunt F."/>
            <person name="Garza D.R."/>
            <person name="Ngo R.T."/>
            <person name="Reddi K."/>
            <person name="Freise A.C."/>
            <person name="Garcia-Vedrenne A.E."/>
            <person name="Garlena R.A."/>
            <person name="Russell D.A."/>
            <person name="Jacobs-Sera D."/>
            <person name="Hatfull G.F."/>
        </authorList>
    </citation>
    <scope>NUCLEOTIDE SEQUENCE [LARGE SCALE GENOMIC DNA]</scope>
</reference>
<accession>A0AA49E5H9</accession>
<sequence>MTAYPRYAVATVDDRVRLLKWAPSREEYGAIASAPPSSRLELSAIADDLNKLAETEAREEAEAEARETQLDAMVIHHEADRHPELHADARPDSYGYTGPADRTRRIGFLPPDGTVPGR</sequence>
<proteinExistence type="predicted"/>